<dbReference type="Gene3D" id="1.10.3290.10">
    <property type="entry name" value="Fido-like domain"/>
    <property type="match status" value="1"/>
</dbReference>
<dbReference type="Proteomes" id="UP000243629">
    <property type="component" value="Unassembled WGS sequence"/>
</dbReference>
<dbReference type="PANTHER" id="PTHR13504">
    <property type="entry name" value="FIDO DOMAIN-CONTAINING PROTEIN DDB_G0283145"/>
    <property type="match status" value="1"/>
</dbReference>
<dbReference type="Pfam" id="PF02661">
    <property type="entry name" value="Fic"/>
    <property type="match status" value="1"/>
</dbReference>
<dbReference type="InterPro" id="IPR003812">
    <property type="entry name" value="Fido"/>
</dbReference>
<dbReference type="EMBL" id="FOUI01000014">
    <property type="protein sequence ID" value="SFM75014.1"/>
    <property type="molecule type" value="Genomic_DNA"/>
</dbReference>
<evidence type="ECO:0000256" key="3">
    <source>
        <dbReference type="PIRSR" id="PIRSR640198-3"/>
    </source>
</evidence>
<dbReference type="InterPro" id="IPR036388">
    <property type="entry name" value="WH-like_DNA-bd_sf"/>
</dbReference>
<dbReference type="InterPro" id="IPR040198">
    <property type="entry name" value="Fido_containing"/>
</dbReference>
<keyword evidence="6" id="KW-1185">Reference proteome</keyword>
<dbReference type="InterPro" id="IPR036597">
    <property type="entry name" value="Fido-like_dom_sf"/>
</dbReference>
<feature type="active site" evidence="1">
    <location>
        <position position="180"/>
    </location>
</feature>
<keyword evidence="2" id="KW-0547">Nucleotide-binding</keyword>
<dbReference type="SUPFAM" id="SSF140931">
    <property type="entry name" value="Fic-like"/>
    <property type="match status" value="1"/>
</dbReference>
<dbReference type="Pfam" id="PF13412">
    <property type="entry name" value="HTH_24"/>
    <property type="match status" value="1"/>
</dbReference>
<dbReference type="GO" id="GO:0005524">
    <property type="term" value="F:ATP binding"/>
    <property type="evidence" value="ECO:0007669"/>
    <property type="project" value="UniProtKB-KW"/>
</dbReference>
<sequence>MSPIRDKPPFTLTSDILNLAADISQQVGRLDASLLNASPQLRKQNRIKTITGTLAIEGNTLTEEQITAIVEGKPVLGSVCELAEVKGAIVAYDALPRFQPANLDDLLAAHAWMMSEVLLDAGAFRNKGVGIHKAGVMQHVAPPAHQVAGLMADLAGWLQQANDHPLITSSVFHYEFEFIHPFSDGNGRMGRLWQTLILSCWHPLFLSLPLESVIKEHQQQYYQALEQADRQADSTPFIHFMLSVIAQTLAQNAPVIASANAPVNWQVDVSGLKTPDAIVALLTENPELTRQQLADAIGKDLRTIARALAKLQQAGKITRIGSDKTGHWEVHL</sequence>
<feature type="binding site" evidence="2">
    <location>
        <begin position="221"/>
        <end position="222"/>
    </location>
    <ligand>
        <name>ATP</name>
        <dbReference type="ChEBI" id="CHEBI:30616"/>
    </ligand>
</feature>
<evidence type="ECO:0000313" key="5">
    <source>
        <dbReference type="EMBL" id="SFM75014.1"/>
    </source>
</evidence>
<protein>
    <submittedName>
        <fullName evidence="5">Fic family protein</fullName>
    </submittedName>
</protein>
<keyword evidence="2" id="KW-0067">ATP-binding</keyword>
<dbReference type="PROSITE" id="PS51459">
    <property type="entry name" value="FIDO"/>
    <property type="match status" value="1"/>
</dbReference>
<proteinExistence type="predicted"/>
<evidence type="ECO:0000256" key="1">
    <source>
        <dbReference type="PIRSR" id="PIRSR640198-1"/>
    </source>
</evidence>
<dbReference type="RefSeq" id="WP_245748215.1">
    <property type="nucleotide sequence ID" value="NZ_FOUI01000014.1"/>
</dbReference>
<dbReference type="InterPro" id="IPR036390">
    <property type="entry name" value="WH_DNA-bd_sf"/>
</dbReference>
<feature type="binding site" evidence="2">
    <location>
        <begin position="136"/>
        <end position="139"/>
    </location>
    <ligand>
        <name>ATP</name>
        <dbReference type="ChEBI" id="CHEBI:30616"/>
    </ligand>
</feature>
<evidence type="ECO:0000259" key="4">
    <source>
        <dbReference type="PROSITE" id="PS51459"/>
    </source>
</evidence>
<dbReference type="SUPFAM" id="SSF46785">
    <property type="entry name" value="Winged helix' DNA-binding domain"/>
    <property type="match status" value="1"/>
</dbReference>
<dbReference type="STRING" id="1720063.SAMN05216217_1148"/>
<dbReference type="PANTHER" id="PTHR13504:SF38">
    <property type="entry name" value="FIDO DOMAIN-CONTAINING PROTEIN"/>
    <property type="match status" value="1"/>
</dbReference>
<gene>
    <name evidence="5" type="ORF">SAMN05216217_1148</name>
</gene>
<accession>A0A1I4TE50</accession>
<evidence type="ECO:0000313" key="6">
    <source>
        <dbReference type="Proteomes" id="UP000243629"/>
    </source>
</evidence>
<feature type="site" description="Important for autoinhibition of adenylyltransferase activity" evidence="3">
    <location>
        <position position="57"/>
    </location>
</feature>
<name>A0A1I4TE50_9GAMM</name>
<feature type="binding site" evidence="2">
    <location>
        <begin position="184"/>
        <end position="191"/>
    </location>
    <ligand>
        <name>ATP</name>
        <dbReference type="ChEBI" id="CHEBI:30616"/>
    </ligand>
</feature>
<dbReference type="Gene3D" id="1.10.10.10">
    <property type="entry name" value="Winged helix-like DNA-binding domain superfamily/Winged helix DNA-binding domain"/>
    <property type="match status" value="1"/>
</dbReference>
<feature type="domain" description="Fido" evidence="4">
    <location>
        <begin position="101"/>
        <end position="243"/>
    </location>
</feature>
<reference evidence="6" key="1">
    <citation type="submission" date="2016-10" db="EMBL/GenBank/DDBJ databases">
        <authorList>
            <person name="Varghese N."/>
            <person name="Submissions S."/>
        </authorList>
    </citation>
    <scope>NUCLEOTIDE SEQUENCE [LARGE SCALE GENOMIC DNA]</scope>
    <source>
        <strain evidence="6">DSM 24213</strain>
    </source>
</reference>
<organism evidence="5 6">
    <name type="scientific">Halopseudomonas yangmingensis</name>
    <dbReference type="NCBI Taxonomy" id="1720063"/>
    <lineage>
        <taxon>Bacteria</taxon>
        <taxon>Pseudomonadati</taxon>
        <taxon>Pseudomonadota</taxon>
        <taxon>Gammaproteobacteria</taxon>
        <taxon>Pseudomonadales</taxon>
        <taxon>Pseudomonadaceae</taxon>
        <taxon>Halopseudomonas</taxon>
    </lineage>
</organism>
<dbReference type="AlphaFoldDB" id="A0A1I4TE50"/>
<evidence type="ECO:0000256" key="2">
    <source>
        <dbReference type="PIRSR" id="PIRSR640198-2"/>
    </source>
</evidence>